<protein>
    <recommendedName>
        <fullName evidence="2">HD domain-containing protein</fullName>
    </recommendedName>
</protein>
<accession>A0A409XDM2</accession>
<comment type="caution">
    <text evidence="3">The sequence shown here is derived from an EMBL/GenBank/DDBJ whole genome shotgun (WGS) entry which is preliminary data.</text>
</comment>
<keyword evidence="4" id="KW-1185">Reference proteome</keyword>
<dbReference type="SUPFAM" id="SSF109604">
    <property type="entry name" value="HD-domain/PDEase-like"/>
    <property type="match status" value="1"/>
</dbReference>
<feature type="region of interest" description="Disordered" evidence="1">
    <location>
        <begin position="518"/>
        <end position="565"/>
    </location>
</feature>
<gene>
    <name evidence="3" type="ORF">CVT25_009118</name>
</gene>
<dbReference type="Pfam" id="PF01966">
    <property type="entry name" value="HD"/>
    <property type="match status" value="1"/>
</dbReference>
<dbReference type="InterPro" id="IPR003607">
    <property type="entry name" value="HD/PDEase_dom"/>
</dbReference>
<dbReference type="CDD" id="cd00077">
    <property type="entry name" value="HDc"/>
    <property type="match status" value="1"/>
</dbReference>
<dbReference type="Proteomes" id="UP000283269">
    <property type="component" value="Unassembled WGS sequence"/>
</dbReference>
<evidence type="ECO:0000259" key="2">
    <source>
        <dbReference type="Pfam" id="PF01966"/>
    </source>
</evidence>
<feature type="domain" description="HD" evidence="2">
    <location>
        <begin position="68"/>
        <end position="169"/>
    </location>
</feature>
<evidence type="ECO:0000313" key="3">
    <source>
        <dbReference type="EMBL" id="PPQ88883.1"/>
    </source>
</evidence>
<dbReference type="GO" id="GO:0006203">
    <property type="term" value="P:dGTP catabolic process"/>
    <property type="evidence" value="ECO:0007669"/>
    <property type="project" value="TreeGrafter"/>
</dbReference>
<dbReference type="InParanoid" id="A0A409XDM2"/>
<dbReference type="PANTHER" id="PTHR11373:SF4">
    <property type="entry name" value="DEOXYNUCLEOSIDE TRIPHOSPHATE TRIPHOSPHOHYDROLASE SAMHD1"/>
    <property type="match status" value="1"/>
</dbReference>
<feature type="region of interest" description="Disordered" evidence="1">
    <location>
        <begin position="482"/>
        <end position="505"/>
    </location>
</feature>
<proteinExistence type="predicted"/>
<reference evidence="3 4" key="1">
    <citation type="journal article" date="2018" name="Evol. Lett.">
        <title>Horizontal gene cluster transfer increased hallucinogenic mushroom diversity.</title>
        <authorList>
            <person name="Reynolds H.T."/>
            <person name="Vijayakumar V."/>
            <person name="Gluck-Thaler E."/>
            <person name="Korotkin H.B."/>
            <person name="Matheny P.B."/>
            <person name="Slot J.C."/>
        </authorList>
    </citation>
    <scope>NUCLEOTIDE SEQUENCE [LARGE SCALE GENOMIC DNA]</scope>
    <source>
        <strain evidence="3 4">2631</strain>
    </source>
</reference>
<dbReference type="STRING" id="93625.A0A409XDM2"/>
<dbReference type="GO" id="GO:0008832">
    <property type="term" value="F:dGTPase activity"/>
    <property type="evidence" value="ECO:0007669"/>
    <property type="project" value="TreeGrafter"/>
</dbReference>
<name>A0A409XDM2_PSICY</name>
<dbReference type="Gene3D" id="1.10.3210.10">
    <property type="entry name" value="Hypothetical protein af1432"/>
    <property type="match status" value="1"/>
</dbReference>
<dbReference type="PANTHER" id="PTHR11373">
    <property type="entry name" value="DEOXYNUCLEOSIDE TRIPHOSPHATE TRIPHOSPHOHYDROLASE"/>
    <property type="match status" value="1"/>
</dbReference>
<dbReference type="InterPro" id="IPR006674">
    <property type="entry name" value="HD_domain"/>
</dbReference>
<evidence type="ECO:0000256" key="1">
    <source>
        <dbReference type="SAM" id="MobiDB-lite"/>
    </source>
</evidence>
<sequence length="565" mass="63642">MARSSSPDIEDEIDNSDDEEIILHRQIKDPIHDHIPISPTLSRLIDTRQFQRLRSIKQLGTTSYVWPGVAYLARLMASRLKTSQPKLKITDRDVDCVEIAGLCHDLGHGPWSHVWDGMFIPVALKRREWKHEDGSEMMFDALIEENKVPMPIEDQLFIKALIAGEHSRTPSEKAFLFDIVANKRNGLDVDKLDYITRDSHMIGDPISFSLARLVGSARVIGNEICYEIKDANHIYEICYNRFKLHKSVYNHKAAKAIEYMIIDGLLEANRVMNFAEDVFDPNRYVFLTDEIMSRIESSTDPLLAGAQSIFHRIKVRDLYKCVDYKVIDWPMREIFKEHVTAKRIVEAARNLVFDQSPLGLPGMERSESSSTISSLEEAEALEINDVIVDFSTMHYGMKEKNPLDCIRFYSKTNPKISMKAERGVYSNLMPPVFAEVILRVYTKKQRFYGLVQAGYRAILASLQATSSPPNSQPISASDLSIALDPMAPTPPATEAPTTPKATSRNASFTFGSAATPFSNNEFTTVPPTFAPASPTEGNKKAKGRKRLRDDVTLTPGAANKKRRAS</sequence>
<organism evidence="3 4">
    <name type="scientific">Psilocybe cyanescens</name>
    <dbReference type="NCBI Taxonomy" id="93625"/>
    <lineage>
        <taxon>Eukaryota</taxon>
        <taxon>Fungi</taxon>
        <taxon>Dikarya</taxon>
        <taxon>Basidiomycota</taxon>
        <taxon>Agaricomycotina</taxon>
        <taxon>Agaricomycetes</taxon>
        <taxon>Agaricomycetidae</taxon>
        <taxon>Agaricales</taxon>
        <taxon>Agaricineae</taxon>
        <taxon>Strophariaceae</taxon>
        <taxon>Psilocybe</taxon>
    </lineage>
</organism>
<dbReference type="AlphaFoldDB" id="A0A409XDM2"/>
<dbReference type="OrthoDB" id="9991235at2759"/>
<dbReference type="InterPro" id="IPR050135">
    <property type="entry name" value="dGTPase-like"/>
</dbReference>
<dbReference type="GO" id="GO:0005634">
    <property type="term" value="C:nucleus"/>
    <property type="evidence" value="ECO:0007669"/>
    <property type="project" value="TreeGrafter"/>
</dbReference>
<evidence type="ECO:0000313" key="4">
    <source>
        <dbReference type="Proteomes" id="UP000283269"/>
    </source>
</evidence>
<dbReference type="EMBL" id="NHYD01001992">
    <property type="protein sequence ID" value="PPQ88883.1"/>
    <property type="molecule type" value="Genomic_DNA"/>
</dbReference>
<dbReference type="Gene3D" id="3.30.70.2760">
    <property type="match status" value="1"/>
</dbReference>